<accession>A0A8S5MRF3</accession>
<sequence length="126" mass="14344">MGRPRKEIKQKEFENLCGIQCTKLEICAFFDVTDKTLESWCKRTYHAGFSEVFAQKRGMGKISLRRKQWQLAEKSASMAIWLGKQYLDQRDNVDVTVADAKGIALDELEKMVMEGDEEGSDTATEG</sequence>
<name>A0A8S5MRF3_9CAUD</name>
<dbReference type="EMBL" id="BK014965">
    <property type="protein sequence ID" value="DAD84714.1"/>
    <property type="molecule type" value="Genomic_DNA"/>
</dbReference>
<protein>
    <submittedName>
        <fullName evidence="1">DNA-packaging protein small subunit</fullName>
    </submittedName>
</protein>
<evidence type="ECO:0000313" key="1">
    <source>
        <dbReference type="EMBL" id="DAD84714.1"/>
    </source>
</evidence>
<proteinExistence type="predicted"/>
<reference evidence="1" key="1">
    <citation type="journal article" date="2021" name="Proc. Natl. Acad. Sci. U.S.A.">
        <title>A Catalog of Tens of Thousands of Viruses from Human Metagenomes Reveals Hidden Associations with Chronic Diseases.</title>
        <authorList>
            <person name="Tisza M.J."/>
            <person name="Buck C.B."/>
        </authorList>
    </citation>
    <scope>NUCLEOTIDE SEQUENCE</scope>
    <source>
        <strain evidence="1">CtqED62</strain>
    </source>
</reference>
<organism evidence="1">
    <name type="scientific">Siphoviridae sp. ctqED62</name>
    <dbReference type="NCBI Taxonomy" id="2826468"/>
    <lineage>
        <taxon>Viruses</taxon>
        <taxon>Duplodnaviria</taxon>
        <taxon>Heunggongvirae</taxon>
        <taxon>Uroviricota</taxon>
        <taxon>Caudoviricetes</taxon>
    </lineage>
</organism>